<dbReference type="InterPro" id="IPR054109">
    <property type="entry name" value="UBA_8"/>
</dbReference>
<dbReference type="PANTHER" id="PTHR31993:SF6">
    <property type="entry name" value="UBA-LIKE DOMAIN-CONTAINING PROTEIN 2"/>
    <property type="match status" value="1"/>
</dbReference>
<dbReference type="PANTHER" id="PTHR31993">
    <property type="entry name" value="UBA-LIKE DOMAIN-CONTAINING PROTEIN 2"/>
    <property type="match status" value="1"/>
</dbReference>
<dbReference type="Proteomes" id="UP000694389">
    <property type="component" value="Unassembled WGS sequence"/>
</dbReference>
<accession>A0A8P4GAP2</accession>
<evidence type="ECO:0000313" key="3">
    <source>
        <dbReference type="Ensembl" id="ENSDLAP00005077636.1"/>
    </source>
</evidence>
<sequence>MSVNVDELRHQIMINQFVLTAGCAADQAKQLLQAAHWQFEVSGEIHPSPDGLKLLLPGGQHPQSPPPDDVHPEKHSRHAAQLPRRHHHVLQAADVRLRLRRRRPLPGVHGLLPAAALLLHVGLRLLLGLLAAQPPAGLAAAVVTHRPPHAPPPLPPPHATDSHVAPRLSAQRLPAAPRRIGAPRPEMRLSGGLRGRGWFGCSQMREGGGRLSGMGGGGGGGRVHVWNERKWKKTKKLLFSFPLRLHHKSSKPRKNLEGR</sequence>
<evidence type="ECO:0000256" key="1">
    <source>
        <dbReference type="SAM" id="MobiDB-lite"/>
    </source>
</evidence>
<dbReference type="AlphaFoldDB" id="A0A8P4GAP2"/>
<dbReference type="Gene3D" id="1.10.8.10">
    <property type="entry name" value="DNA helicase RuvA subunit, C-terminal domain"/>
    <property type="match status" value="1"/>
</dbReference>
<protein>
    <submittedName>
        <fullName evidence="3">UBA-like domain containing 2</fullName>
    </submittedName>
</protein>
<proteinExistence type="predicted"/>
<name>A0A8P4GAP2_DICLA</name>
<evidence type="ECO:0000313" key="4">
    <source>
        <dbReference type="Proteomes" id="UP000694389"/>
    </source>
</evidence>
<keyword evidence="4" id="KW-1185">Reference proteome</keyword>
<feature type="compositionally biased region" description="Basic residues" evidence="1">
    <location>
        <begin position="74"/>
        <end position="84"/>
    </location>
</feature>
<evidence type="ECO:0000259" key="2">
    <source>
        <dbReference type="Pfam" id="PF22566"/>
    </source>
</evidence>
<reference evidence="3" key="2">
    <citation type="submission" date="2025-09" db="UniProtKB">
        <authorList>
            <consortium name="Ensembl"/>
        </authorList>
    </citation>
    <scope>IDENTIFICATION</scope>
</reference>
<organism evidence="3 4">
    <name type="scientific">Dicentrarchus labrax</name>
    <name type="common">European seabass</name>
    <name type="synonym">Morone labrax</name>
    <dbReference type="NCBI Taxonomy" id="13489"/>
    <lineage>
        <taxon>Eukaryota</taxon>
        <taxon>Metazoa</taxon>
        <taxon>Chordata</taxon>
        <taxon>Craniata</taxon>
        <taxon>Vertebrata</taxon>
        <taxon>Euteleostomi</taxon>
        <taxon>Actinopterygii</taxon>
        <taxon>Neopterygii</taxon>
        <taxon>Teleostei</taxon>
        <taxon>Neoteleostei</taxon>
        <taxon>Acanthomorphata</taxon>
        <taxon>Eupercaria</taxon>
        <taxon>Moronidae</taxon>
        <taxon>Dicentrarchus</taxon>
    </lineage>
</organism>
<dbReference type="GeneTree" id="ENSGT00390000008825"/>
<dbReference type="Pfam" id="PF22566">
    <property type="entry name" value="UBA_8"/>
    <property type="match status" value="1"/>
</dbReference>
<dbReference type="Ensembl" id="ENSDLAT00005070367.1">
    <property type="protein sequence ID" value="ENSDLAP00005077636.1"/>
    <property type="gene ID" value="ENSDLAG00005027913.1"/>
</dbReference>
<reference evidence="3" key="1">
    <citation type="submission" date="2025-08" db="UniProtKB">
        <authorList>
            <consortium name="Ensembl"/>
        </authorList>
    </citation>
    <scope>IDENTIFICATION</scope>
</reference>
<dbReference type="CDD" id="cd14343">
    <property type="entry name" value="UBA_F100B_like"/>
    <property type="match status" value="1"/>
</dbReference>
<dbReference type="InterPro" id="IPR039310">
    <property type="entry name" value="UBALD1/2"/>
</dbReference>
<feature type="domain" description="UBA-like" evidence="2">
    <location>
        <begin position="9"/>
        <end position="41"/>
    </location>
</feature>
<feature type="region of interest" description="Disordered" evidence="1">
    <location>
        <begin position="50"/>
        <end position="84"/>
    </location>
</feature>